<evidence type="ECO:0000256" key="10">
    <source>
        <dbReference type="SAM" id="Phobius"/>
    </source>
</evidence>
<name>A0A8J3L669_9ACTN</name>
<keyword evidence="12" id="KW-1185">Reference proteome</keyword>
<dbReference type="EMBL" id="BONI01000061">
    <property type="protein sequence ID" value="GIG09246.1"/>
    <property type="molecule type" value="Genomic_DNA"/>
</dbReference>
<evidence type="ECO:0000256" key="1">
    <source>
        <dbReference type="ARBA" id="ARBA00004162"/>
    </source>
</evidence>
<evidence type="ECO:0000256" key="6">
    <source>
        <dbReference type="ARBA" id="ARBA00022801"/>
    </source>
</evidence>
<evidence type="ECO:0000313" key="12">
    <source>
        <dbReference type="Proteomes" id="UP000630887"/>
    </source>
</evidence>
<dbReference type="InterPro" id="IPR044857">
    <property type="entry name" value="T7SS_EccB_R1"/>
</dbReference>
<dbReference type="PANTHER" id="PTHR40765:SF2">
    <property type="entry name" value="ESX-2 SECRETION SYSTEM ATPASE ECCB2"/>
    <property type="match status" value="1"/>
</dbReference>
<evidence type="ECO:0000256" key="2">
    <source>
        <dbReference type="ARBA" id="ARBA00008149"/>
    </source>
</evidence>
<keyword evidence="3" id="KW-1003">Cell membrane</keyword>
<dbReference type="InterPro" id="IPR042485">
    <property type="entry name" value="T7SS_EccB_R3"/>
</dbReference>
<evidence type="ECO:0000313" key="11">
    <source>
        <dbReference type="EMBL" id="GIG09246.1"/>
    </source>
</evidence>
<dbReference type="GO" id="GO:0016787">
    <property type="term" value="F:hydrolase activity"/>
    <property type="evidence" value="ECO:0007669"/>
    <property type="project" value="UniProtKB-KW"/>
</dbReference>
<comment type="subcellular location">
    <subcellularLocation>
        <location evidence="1">Cell membrane</location>
        <topology evidence="1">Single-pass membrane protein</topology>
    </subcellularLocation>
</comment>
<protein>
    <submittedName>
        <fullName evidence="11">Type VII secretion protein EccB</fullName>
    </submittedName>
</protein>
<accession>A0A8J3L669</accession>
<evidence type="ECO:0000256" key="3">
    <source>
        <dbReference type="ARBA" id="ARBA00022475"/>
    </source>
</evidence>
<keyword evidence="6" id="KW-0378">Hydrolase</keyword>
<comment type="similarity">
    <text evidence="2">Belongs to the EccB family.</text>
</comment>
<dbReference type="GO" id="GO:0005576">
    <property type="term" value="C:extracellular region"/>
    <property type="evidence" value="ECO:0007669"/>
    <property type="project" value="TreeGrafter"/>
</dbReference>
<dbReference type="Pfam" id="PF05108">
    <property type="entry name" value="T7SS_ESX1_EccB"/>
    <property type="match status" value="1"/>
</dbReference>
<keyword evidence="4 10" id="KW-0812">Transmembrane</keyword>
<evidence type="ECO:0000256" key="4">
    <source>
        <dbReference type="ARBA" id="ARBA00022692"/>
    </source>
</evidence>
<feature type="transmembrane region" description="Helical" evidence="10">
    <location>
        <begin position="39"/>
        <end position="61"/>
    </location>
</feature>
<dbReference type="Gene3D" id="3.30.2390.20">
    <property type="entry name" value="Type VII secretion system EccB, repeat 1 domain"/>
    <property type="match status" value="1"/>
</dbReference>
<keyword evidence="8 10" id="KW-1133">Transmembrane helix</keyword>
<evidence type="ECO:0000256" key="5">
    <source>
        <dbReference type="ARBA" id="ARBA00022741"/>
    </source>
</evidence>
<dbReference type="AlphaFoldDB" id="A0A8J3L669"/>
<proteinExistence type="inferred from homology"/>
<gene>
    <name evidence="11" type="ORF">Cco03nite_59460</name>
</gene>
<organism evidence="11 12">
    <name type="scientific">Catellatospora coxensis</name>
    <dbReference type="NCBI Taxonomy" id="310354"/>
    <lineage>
        <taxon>Bacteria</taxon>
        <taxon>Bacillati</taxon>
        <taxon>Actinomycetota</taxon>
        <taxon>Actinomycetes</taxon>
        <taxon>Micromonosporales</taxon>
        <taxon>Micromonosporaceae</taxon>
        <taxon>Catellatospora</taxon>
    </lineage>
</organism>
<dbReference type="Gene3D" id="2.40.50.910">
    <property type="entry name" value="Type VII secretion system EccB, repeat 3 domain"/>
    <property type="match status" value="1"/>
</dbReference>
<dbReference type="Proteomes" id="UP000630887">
    <property type="component" value="Unassembled WGS sequence"/>
</dbReference>
<dbReference type="InterPro" id="IPR007795">
    <property type="entry name" value="T7SS_EccB"/>
</dbReference>
<evidence type="ECO:0000256" key="7">
    <source>
        <dbReference type="ARBA" id="ARBA00022840"/>
    </source>
</evidence>
<dbReference type="PANTHER" id="PTHR40765">
    <property type="entry name" value="ESX-2 SECRETION SYSTEM ATPASE ECCB2"/>
    <property type="match status" value="1"/>
</dbReference>
<dbReference type="GO" id="GO:0005886">
    <property type="term" value="C:plasma membrane"/>
    <property type="evidence" value="ECO:0007669"/>
    <property type="project" value="UniProtKB-SubCell"/>
</dbReference>
<evidence type="ECO:0000256" key="9">
    <source>
        <dbReference type="ARBA" id="ARBA00023136"/>
    </source>
</evidence>
<sequence length="469" mass="47501">MQTKRDQLQAHNFVVGRLRSALLTGEPDALETPTRRFSVAAFAGLFIGALIAAGCGAYGYFFPGGNTSWQEPGTIIVEEETGTAYVYDSTAGLLRPVRNHASARLLAGADATVRTVSTASLDGVPHGLPVGISGAPDSLPGVARLSREPWLVCATSSTEVTGQSRPDVLVVAGHSAGLESTPVDRAALVASTGDIWHLVWGNRRMRVADPAAAVALGLDAIRPVPVADTWLNSIPPGPDLAPPDVPGRGAPGPSVDGVATRVGQVLRVSGAADDGTSFRLVLADGLTSLTPTVAELILADPRSRDAYDSGPRAIPVSTAGVVAAPASAGAIGDRGLPVRPPELMDPAELGDRVLCARASFGPDSGLQLVAARVGHLRVSAAPPPAVDQRSATRLAVAAGGGVLVRPETAPGTPGSATWLITDIGVRYPMSDAAVAALGYSGVAPVTMPATLLALVPAGPLLDPAAAAAG</sequence>
<dbReference type="GO" id="GO:0005524">
    <property type="term" value="F:ATP binding"/>
    <property type="evidence" value="ECO:0007669"/>
    <property type="project" value="UniProtKB-KW"/>
</dbReference>
<dbReference type="NCBIfam" id="TIGR03919">
    <property type="entry name" value="T7SS_EccB"/>
    <property type="match status" value="1"/>
</dbReference>
<reference evidence="11 12" key="1">
    <citation type="submission" date="2021-01" db="EMBL/GenBank/DDBJ databases">
        <title>Whole genome shotgun sequence of Catellatospora coxensis NBRC 107359.</title>
        <authorList>
            <person name="Komaki H."/>
            <person name="Tamura T."/>
        </authorList>
    </citation>
    <scope>NUCLEOTIDE SEQUENCE [LARGE SCALE GENOMIC DNA]</scope>
    <source>
        <strain evidence="11 12">NBRC 107359</strain>
    </source>
</reference>
<keyword evidence="7" id="KW-0067">ATP-binding</keyword>
<evidence type="ECO:0000256" key="8">
    <source>
        <dbReference type="ARBA" id="ARBA00022989"/>
    </source>
</evidence>
<comment type="caution">
    <text evidence="11">The sequence shown here is derived from an EMBL/GenBank/DDBJ whole genome shotgun (WGS) entry which is preliminary data.</text>
</comment>
<keyword evidence="9 10" id="KW-0472">Membrane</keyword>
<dbReference type="RefSeq" id="WP_203696006.1">
    <property type="nucleotide sequence ID" value="NZ_BAAALC010000092.1"/>
</dbReference>
<keyword evidence="5" id="KW-0547">Nucleotide-binding</keyword>